<evidence type="ECO:0000259" key="12">
    <source>
        <dbReference type="PROSITE" id="PS50102"/>
    </source>
</evidence>
<feature type="compositionally biased region" description="Basic and acidic residues" evidence="11">
    <location>
        <begin position="87"/>
        <end position="97"/>
    </location>
</feature>
<evidence type="ECO:0000256" key="3">
    <source>
        <dbReference type="ARBA" id="ARBA00022664"/>
    </source>
</evidence>
<evidence type="ECO:0000313" key="13">
    <source>
        <dbReference type="EMBL" id="KNC56081.1"/>
    </source>
</evidence>
<protein>
    <submittedName>
        <fullName evidence="13">U1 small nuclear ribonucleoprotein A</fullName>
    </submittedName>
</protein>
<evidence type="ECO:0000256" key="8">
    <source>
        <dbReference type="ARBA" id="ARBA00023242"/>
    </source>
</evidence>
<dbReference type="EMBL" id="GL349440">
    <property type="protein sequence ID" value="KNC56081.1"/>
    <property type="molecule type" value="Genomic_DNA"/>
</dbReference>
<evidence type="ECO:0000256" key="5">
    <source>
        <dbReference type="ARBA" id="ARBA00022737"/>
    </source>
</evidence>
<dbReference type="eggNOG" id="KOG4206">
    <property type="taxonomic scope" value="Eukaryota"/>
</dbReference>
<keyword evidence="3" id="KW-0507">mRNA processing</keyword>
<dbReference type="SUPFAM" id="SSF54928">
    <property type="entry name" value="RNA-binding domain, RBD"/>
    <property type="match status" value="1"/>
</dbReference>
<dbReference type="OMA" id="VRMIPTK"/>
<keyword evidence="5" id="KW-0677">Repeat</keyword>
<keyword evidence="7" id="KW-0508">mRNA splicing</keyword>
<comment type="similarity">
    <text evidence="2">Belongs to the RRM U1 A/B'' family.</text>
</comment>
<feature type="region of interest" description="Disordered" evidence="11">
    <location>
        <begin position="87"/>
        <end position="146"/>
    </location>
</feature>
<evidence type="ECO:0000256" key="11">
    <source>
        <dbReference type="SAM" id="MobiDB-lite"/>
    </source>
</evidence>
<dbReference type="GO" id="GO:0008380">
    <property type="term" value="P:RNA splicing"/>
    <property type="evidence" value="ECO:0007669"/>
    <property type="project" value="UniProtKB-KW"/>
</dbReference>
<feature type="domain" description="RRM" evidence="12">
    <location>
        <begin position="8"/>
        <end position="80"/>
    </location>
</feature>
<keyword evidence="14" id="KW-1185">Reference proteome</keyword>
<evidence type="ECO:0000256" key="9">
    <source>
        <dbReference type="ARBA" id="ARBA00023274"/>
    </source>
</evidence>
<dbReference type="GO" id="GO:0006397">
    <property type="term" value="P:mRNA processing"/>
    <property type="evidence" value="ECO:0007669"/>
    <property type="project" value="UniProtKB-KW"/>
</dbReference>
<evidence type="ECO:0000256" key="2">
    <source>
        <dbReference type="ARBA" id="ARBA00007243"/>
    </source>
</evidence>
<dbReference type="STRING" id="461836.A0A0L0DVI8"/>
<dbReference type="CDD" id="cd12247">
    <property type="entry name" value="RRM2_U1A_like"/>
    <property type="match status" value="1"/>
</dbReference>
<dbReference type="SMART" id="SM00360">
    <property type="entry name" value="RRM"/>
    <property type="match status" value="2"/>
</dbReference>
<dbReference type="GO" id="GO:0003723">
    <property type="term" value="F:RNA binding"/>
    <property type="evidence" value="ECO:0007669"/>
    <property type="project" value="UniProtKB-UniRule"/>
</dbReference>
<dbReference type="Pfam" id="PF00076">
    <property type="entry name" value="RRM_1"/>
    <property type="match status" value="2"/>
</dbReference>
<dbReference type="FunFam" id="3.30.70.330:FF:000039">
    <property type="entry name" value="U1 small nuclear ribonucleoprotein A"/>
    <property type="match status" value="1"/>
</dbReference>
<keyword evidence="9 13" id="KW-0687">Ribonucleoprotein</keyword>
<dbReference type="InterPro" id="IPR035979">
    <property type="entry name" value="RBD_domain_sf"/>
</dbReference>
<dbReference type="GO" id="GO:0030532">
    <property type="term" value="C:small nuclear ribonucleoprotein complex"/>
    <property type="evidence" value="ECO:0007669"/>
    <property type="project" value="UniProtKB-ARBA"/>
</dbReference>
<dbReference type="Gene3D" id="3.30.70.330">
    <property type="match status" value="2"/>
</dbReference>
<evidence type="ECO:0000256" key="1">
    <source>
        <dbReference type="ARBA" id="ARBA00004123"/>
    </source>
</evidence>
<dbReference type="PANTHER" id="PTHR10501">
    <property type="entry name" value="U1 SMALL NUCLEAR RIBONUCLEOPROTEIN A/U2 SMALL NUCLEAR RIBONUCLEOPROTEIN B"/>
    <property type="match status" value="1"/>
</dbReference>
<keyword evidence="4" id="KW-0747">Spliceosome</keyword>
<dbReference type="InterPro" id="IPR000504">
    <property type="entry name" value="RRM_dom"/>
</dbReference>
<sequence length="228" mass="24531">MANAVPNSTLYVNNLNEKESLYEAFAPYGSVLEVAAKKSLRMRGQAFVTFATVVQATQAMQKMQGSVFFDKPMHIAYAKDKSDAAAKAEGNLEAHQEARKKRKAEAEAAAAGQMPESEENPAAKRQHRSMADSEAPAAASEASAPVAGSLMPSQTLLLQDLPQACDTDMLTTLFWQFPGFKTVTLPPGDRRVAFVEFEDVAQASVAHTSMQGFDLQGSKLAVTFAHSA</sequence>
<dbReference type="OrthoDB" id="277802at2759"/>
<evidence type="ECO:0000313" key="14">
    <source>
        <dbReference type="Proteomes" id="UP000054408"/>
    </source>
</evidence>
<keyword evidence="6 10" id="KW-0694">RNA-binding</keyword>
<feature type="compositionally biased region" description="Low complexity" evidence="11">
    <location>
        <begin position="132"/>
        <end position="146"/>
    </location>
</feature>
<evidence type="ECO:0000256" key="10">
    <source>
        <dbReference type="PROSITE-ProRule" id="PRU00176"/>
    </source>
</evidence>
<organism evidence="13 14">
    <name type="scientific">Thecamonas trahens ATCC 50062</name>
    <dbReference type="NCBI Taxonomy" id="461836"/>
    <lineage>
        <taxon>Eukaryota</taxon>
        <taxon>Apusozoa</taxon>
        <taxon>Apusomonadida</taxon>
        <taxon>Apusomonadidae</taxon>
        <taxon>Thecamonas</taxon>
    </lineage>
</organism>
<dbReference type="PROSITE" id="PS50102">
    <property type="entry name" value="RRM"/>
    <property type="match status" value="2"/>
</dbReference>
<proteinExistence type="inferred from homology"/>
<evidence type="ECO:0000256" key="6">
    <source>
        <dbReference type="ARBA" id="ARBA00022884"/>
    </source>
</evidence>
<dbReference type="InterPro" id="IPR012677">
    <property type="entry name" value="Nucleotide-bd_a/b_plait_sf"/>
</dbReference>
<name>A0A0L0DVI8_THETB</name>
<dbReference type="GeneID" id="25561804"/>
<dbReference type="RefSeq" id="XP_013761125.1">
    <property type="nucleotide sequence ID" value="XM_013905671.1"/>
</dbReference>
<dbReference type="Proteomes" id="UP000054408">
    <property type="component" value="Unassembled WGS sequence"/>
</dbReference>
<dbReference type="GO" id="GO:0005681">
    <property type="term" value="C:spliceosomal complex"/>
    <property type="evidence" value="ECO:0007669"/>
    <property type="project" value="UniProtKB-KW"/>
</dbReference>
<dbReference type="FunFam" id="3.30.70.330:FF:000029">
    <property type="entry name" value="U2 small nuclear ribonucleoprotein B"/>
    <property type="match status" value="1"/>
</dbReference>
<feature type="domain" description="RRM" evidence="12">
    <location>
        <begin position="154"/>
        <end position="227"/>
    </location>
</feature>
<accession>A0A0L0DVI8</accession>
<gene>
    <name evidence="13" type="ORF">AMSG_02093</name>
</gene>
<evidence type="ECO:0000256" key="4">
    <source>
        <dbReference type="ARBA" id="ARBA00022728"/>
    </source>
</evidence>
<dbReference type="CDD" id="cd12246">
    <property type="entry name" value="RRM1_U1A_like"/>
    <property type="match status" value="1"/>
</dbReference>
<keyword evidence="8" id="KW-0539">Nucleus</keyword>
<dbReference type="AlphaFoldDB" id="A0A0L0DVI8"/>
<evidence type="ECO:0000256" key="7">
    <source>
        <dbReference type="ARBA" id="ARBA00023187"/>
    </source>
</evidence>
<reference evidence="13 14" key="1">
    <citation type="submission" date="2010-05" db="EMBL/GenBank/DDBJ databases">
        <title>The Genome Sequence of Thecamonas trahens ATCC 50062.</title>
        <authorList>
            <consortium name="The Broad Institute Genome Sequencing Platform"/>
            <person name="Russ C."/>
            <person name="Cuomo C."/>
            <person name="Shea T."/>
            <person name="Young S.K."/>
            <person name="Zeng Q."/>
            <person name="Koehrsen M."/>
            <person name="Haas B."/>
            <person name="Borodovsky M."/>
            <person name="Guigo R."/>
            <person name="Alvarado L."/>
            <person name="Berlin A."/>
            <person name="Bochicchio J."/>
            <person name="Borenstein D."/>
            <person name="Chapman S."/>
            <person name="Chen Z."/>
            <person name="Freedman E."/>
            <person name="Gellesch M."/>
            <person name="Goldberg J."/>
            <person name="Griggs A."/>
            <person name="Gujja S."/>
            <person name="Heilman E."/>
            <person name="Heiman D."/>
            <person name="Hepburn T."/>
            <person name="Howarth C."/>
            <person name="Jen D."/>
            <person name="Larson L."/>
            <person name="Mehta T."/>
            <person name="Park D."/>
            <person name="Pearson M."/>
            <person name="Roberts A."/>
            <person name="Saif S."/>
            <person name="Shenoy N."/>
            <person name="Sisk P."/>
            <person name="Stolte C."/>
            <person name="Sykes S."/>
            <person name="Thomson T."/>
            <person name="Walk T."/>
            <person name="White J."/>
            <person name="Yandava C."/>
            <person name="Burger G."/>
            <person name="Gray M.W."/>
            <person name="Holland P.W.H."/>
            <person name="King N."/>
            <person name="Lang F.B.F."/>
            <person name="Roger A.J."/>
            <person name="Ruiz-Trillo I."/>
            <person name="Lander E."/>
            <person name="Nusbaum C."/>
        </authorList>
    </citation>
    <scope>NUCLEOTIDE SEQUENCE [LARGE SCALE GENOMIC DNA]</scope>
    <source>
        <strain evidence="13 14">ATCC 50062</strain>
    </source>
</reference>
<comment type="subcellular location">
    <subcellularLocation>
        <location evidence="1">Nucleus</location>
    </subcellularLocation>
</comment>